<organism evidence="5 6">
    <name type="scientific">Rhizopus delemar (strain RA 99-880 / ATCC MYA-4621 / FGSC 9543 / NRRL 43880)</name>
    <name type="common">Mucormycosis agent</name>
    <name type="synonym">Rhizopus arrhizus var. delemar</name>
    <dbReference type="NCBI Taxonomy" id="246409"/>
    <lineage>
        <taxon>Eukaryota</taxon>
        <taxon>Fungi</taxon>
        <taxon>Fungi incertae sedis</taxon>
        <taxon>Mucoromycota</taxon>
        <taxon>Mucoromycotina</taxon>
        <taxon>Mucoromycetes</taxon>
        <taxon>Mucorales</taxon>
        <taxon>Mucorineae</taxon>
        <taxon>Rhizopodaceae</taxon>
        <taxon>Rhizopus</taxon>
    </lineage>
</organism>
<feature type="domain" description="Chromo" evidence="4">
    <location>
        <begin position="49"/>
        <end position="107"/>
    </location>
</feature>
<keyword evidence="2" id="KW-0539">Nucleus</keyword>
<dbReference type="InterPro" id="IPR016197">
    <property type="entry name" value="Chromo-like_dom_sf"/>
</dbReference>
<dbReference type="Pfam" id="PF00385">
    <property type="entry name" value="Chromo"/>
    <property type="match status" value="1"/>
</dbReference>
<evidence type="ECO:0000256" key="3">
    <source>
        <dbReference type="SAM" id="MobiDB-lite"/>
    </source>
</evidence>
<evidence type="ECO:0000259" key="4">
    <source>
        <dbReference type="PROSITE" id="PS50013"/>
    </source>
</evidence>
<dbReference type="SUPFAM" id="SSF54160">
    <property type="entry name" value="Chromo domain-like"/>
    <property type="match status" value="1"/>
</dbReference>
<dbReference type="PROSITE" id="PS50013">
    <property type="entry name" value="CHROMO_2"/>
    <property type="match status" value="1"/>
</dbReference>
<dbReference type="AlphaFoldDB" id="I1C484"/>
<evidence type="ECO:0000313" key="6">
    <source>
        <dbReference type="Proteomes" id="UP000009138"/>
    </source>
</evidence>
<reference evidence="5 6" key="1">
    <citation type="journal article" date="2009" name="PLoS Genet.">
        <title>Genomic analysis of the basal lineage fungus Rhizopus oryzae reveals a whole-genome duplication.</title>
        <authorList>
            <person name="Ma L.-J."/>
            <person name="Ibrahim A.S."/>
            <person name="Skory C."/>
            <person name="Grabherr M.G."/>
            <person name="Burger G."/>
            <person name="Butler M."/>
            <person name="Elias M."/>
            <person name="Idnurm A."/>
            <person name="Lang B.F."/>
            <person name="Sone T."/>
            <person name="Abe A."/>
            <person name="Calvo S.E."/>
            <person name="Corrochano L.M."/>
            <person name="Engels R."/>
            <person name="Fu J."/>
            <person name="Hansberg W."/>
            <person name="Kim J.-M."/>
            <person name="Kodira C.D."/>
            <person name="Koehrsen M.J."/>
            <person name="Liu B."/>
            <person name="Miranda-Saavedra D."/>
            <person name="O'Leary S."/>
            <person name="Ortiz-Castellanos L."/>
            <person name="Poulter R."/>
            <person name="Rodriguez-Romero J."/>
            <person name="Ruiz-Herrera J."/>
            <person name="Shen Y.-Q."/>
            <person name="Zeng Q."/>
            <person name="Galagan J."/>
            <person name="Birren B.W."/>
            <person name="Cuomo C.A."/>
            <person name="Wickes B.L."/>
        </authorList>
    </citation>
    <scope>NUCLEOTIDE SEQUENCE [LARGE SCALE GENOMIC DNA]</scope>
    <source>
        <strain evidence="6">RA 99-880 / ATCC MYA-4621 / FGSC 9543 / NRRL 43880</strain>
    </source>
</reference>
<dbReference type="PANTHER" id="PTHR22812">
    <property type="entry name" value="CHROMOBOX PROTEIN"/>
    <property type="match status" value="1"/>
</dbReference>
<evidence type="ECO:0000313" key="5">
    <source>
        <dbReference type="EMBL" id="EIE83264.1"/>
    </source>
</evidence>
<dbReference type="InterPro" id="IPR023780">
    <property type="entry name" value="Chromo_domain"/>
</dbReference>
<dbReference type="EMBL" id="CH476736">
    <property type="protein sequence ID" value="EIE83264.1"/>
    <property type="molecule type" value="Genomic_DNA"/>
</dbReference>
<sequence length="121" mass="14141">MIKNINQTAKTEPVYIGNYTIVKKNQGESYILVDITGAFLPRNKNNLRYDVEAVIDHKGTPGNWLYLARWKGYSAKNDTWEPEKHFHDNRLILKYWNHRNGQRDVEPNSSGNNSSHKRARN</sequence>
<dbReference type="STRING" id="246409.I1C484"/>
<dbReference type="RefSeq" id="XP_067518660.1">
    <property type="nucleotide sequence ID" value="XM_067662559.1"/>
</dbReference>
<dbReference type="InterPro" id="IPR000953">
    <property type="entry name" value="Chromo/chromo_shadow_dom"/>
</dbReference>
<dbReference type="InParanoid" id="I1C484"/>
<dbReference type="OrthoDB" id="2285631at2759"/>
<dbReference type="VEuPathDB" id="FungiDB:RO3G_07969"/>
<gene>
    <name evidence="5" type="ORF">RO3G_07969</name>
</gene>
<proteinExistence type="predicted"/>
<evidence type="ECO:0000256" key="1">
    <source>
        <dbReference type="ARBA" id="ARBA00004123"/>
    </source>
</evidence>
<dbReference type="InterPro" id="IPR051219">
    <property type="entry name" value="Heterochromatin_chromo-domain"/>
</dbReference>
<dbReference type="Proteomes" id="UP000009138">
    <property type="component" value="Unassembled WGS sequence"/>
</dbReference>
<feature type="region of interest" description="Disordered" evidence="3">
    <location>
        <begin position="102"/>
        <end position="121"/>
    </location>
</feature>
<dbReference type="GeneID" id="93614940"/>
<comment type="subcellular location">
    <subcellularLocation>
        <location evidence="1">Nucleus</location>
    </subcellularLocation>
</comment>
<dbReference type="SMART" id="SM00298">
    <property type="entry name" value="CHROMO"/>
    <property type="match status" value="1"/>
</dbReference>
<dbReference type="GO" id="GO:0005634">
    <property type="term" value="C:nucleus"/>
    <property type="evidence" value="ECO:0007669"/>
    <property type="project" value="UniProtKB-SubCell"/>
</dbReference>
<dbReference type="CDD" id="cd00024">
    <property type="entry name" value="CD_CSD"/>
    <property type="match status" value="1"/>
</dbReference>
<evidence type="ECO:0000256" key="2">
    <source>
        <dbReference type="ARBA" id="ARBA00023242"/>
    </source>
</evidence>
<name>I1C484_RHIO9</name>
<keyword evidence="6" id="KW-1185">Reference proteome</keyword>
<protein>
    <recommendedName>
        <fullName evidence="4">Chromo domain-containing protein</fullName>
    </recommendedName>
</protein>
<accession>I1C484</accession>
<dbReference type="Gene3D" id="2.40.50.40">
    <property type="match status" value="1"/>
</dbReference>